<feature type="compositionally biased region" description="Polar residues" evidence="8">
    <location>
        <begin position="440"/>
        <end position="457"/>
    </location>
</feature>
<evidence type="ECO:0000256" key="8">
    <source>
        <dbReference type="SAM" id="MobiDB-lite"/>
    </source>
</evidence>
<evidence type="ECO:0000256" key="3">
    <source>
        <dbReference type="ARBA" id="ARBA00022449"/>
    </source>
</evidence>
<dbReference type="InterPro" id="IPR004481">
    <property type="entry name" value="K/Na/Ca-exchanger"/>
</dbReference>
<feature type="signal peptide" evidence="10">
    <location>
        <begin position="1"/>
        <end position="29"/>
    </location>
</feature>
<evidence type="ECO:0000256" key="2">
    <source>
        <dbReference type="ARBA" id="ARBA00005364"/>
    </source>
</evidence>
<keyword evidence="13" id="KW-1185">Reference proteome</keyword>
<keyword evidence="6 9" id="KW-1133">Transmembrane helix</keyword>
<evidence type="ECO:0000256" key="10">
    <source>
        <dbReference type="SAM" id="SignalP"/>
    </source>
</evidence>
<sequence>MQTTRMRRPRRHRWLTVSVFFIAYSVLQAVFTASTASEPAVDINLPEEVNSPVPADTKDEIEKDATRERNGATPTEPTEKSPDEAVERTTETEDIEEEEDGKKTMKDAGYKEVTYRNIDIFRNYYEDKAMEELRKNEAIEANKPFLATVHPLREDCTPPAIEQFPRPLMGQTARKHGGLIIHVLVAVFTFIGLAIVCDEYFVSSLDRICEELQLAPDVAGATFMAAGSSAPELATVIIGVFCAQDDIGVSGVIGSAVFNIMFVISVCALCAGTVSHLNWWPLCRDCFFYAVSILIMLCTISNGFVSWPEALFMLIMYGVYCVALRFNNTLERWAMKLRLPFKLPTREEQAALVTYKSAGGAPPATAPGVEGQYTQMEGQTKETPMQNAPYNPDGAYDNAAYNAEQATVPVWDPAHAWDPDAAWSDNPQSQQPQVAPATAPSWQDNQGWGAQSQTSTEQKAAQTPTQQKPQPQQPAQPAAPAYYKAKEYNPETAVNPLVKPEGANTLQLAWWYVSFPIHWSCRHTMPDCRGRWYPVTFIVSMLWISFYSYFMVWMITIIGYTLGIPDTVMGLTFVAAGVSVPDALSSLAVIKEGYGDMAVSNAVGSNVFDILVCLGLPWFIQTAIIHPGSHVNVISKGLWYSTLSLFSTVVFLVVATHANGWKLDRKYGAVLMVWYVLFITFASLYELNVFGYFHNPDCVSKY</sequence>
<dbReference type="InterPro" id="IPR044880">
    <property type="entry name" value="NCX_ion-bd_dom_sf"/>
</dbReference>
<feature type="domain" description="Sodium/calcium exchanger membrane region" evidence="11">
    <location>
        <begin position="183"/>
        <end position="323"/>
    </location>
</feature>
<gene>
    <name evidence="12" type="ORF">CHILSU_LOCUS4816</name>
</gene>
<comment type="subcellular location">
    <subcellularLocation>
        <location evidence="1">Membrane</location>
        <topology evidence="1">Multi-pass membrane protein</topology>
    </subcellularLocation>
</comment>
<keyword evidence="4" id="KW-0813">Transport</keyword>
<feature type="chain" id="PRO_5046928157" description="Sodium/calcium exchanger membrane region domain-containing protein" evidence="10">
    <location>
        <begin position="30"/>
        <end position="702"/>
    </location>
</feature>
<feature type="transmembrane region" description="Helical" evidence="9">
    <location>
        <begin position="310"/>
        <end position="328"/>
    </location>
</feature>
<comment type="similarity">
    <text evidence="2">Belongs to the Ca(2+):cation antiporter (CaCA) (TC 2.A.19) family. SLC24A subfamily.</text>
</comment>
<evidence type="ECO:0000259" key="11">
    <source>
        <dbReference type="Pfam" id="PF01699"/>
    </source>
</evidence>
<accession>A0ABN8ED86</accession>
<keyword evidence="3" id="KW-0050">Antiport</keyword>
<dbReference type="Pfam" id="PF01699">
    <property type="entry name" value="Na_Ca_ex"/>
    <property type="match status" value="2"/>
</dbReference>
<feature type="compositionally biased region" description="Basic and acidic residues" evidence="8">
    <location>
        <begin position="77"/>
        <end position="91"/>
    </location>
</feature>
<evidence type="ECO:0000313" key="13">
    <source>
        <dbReference type="Proteomes" id="UP001153292"/>
    </source>
</evidence>
<keyword evidence="7 9" id="KW-0472">Membrane</keyword>
<dbReference type="NCBIfam" id="TIGR00367">
    <property type="entry name" value="calcium/sodium antiporter"/>
    <property type="match status" value="1"/>
</dbReference>
<proteinExistence type="inferred from homology"/>
<evidence type="ECO:0000256" key="9">
    <source>
        <dbReference type="SAM" id="Phobius"/>
    </source>
</evidence>
<dbReference type="EMBL" id="OU963895">
    <property type="protein sequence ID" value="CAH0684018.1"/>
    <property type="molecule type" value="Genomic_DNA"/>
</dbReference>
<evidence type="ECO:0000256" key="6">
    <source>
        <dbReference type="ARBA" id="ARBA00022989"/>
    </source>
</evidence>
<keyword evidence="10" id="KW-0732">Signal</keyword>
<feature type="transmembrane region" description="Helical" evidence="9">
    <location>
        <begin position="532"/>
        <end position="562"/>
    </location>
</feature>
<evidence type="ECO:0000256" key="4">
    <source>
        <dbReference type="ARBA" id="ARBA00022568"/>
    </source>
</evidence>
<dbReference type="PANTHER" id="PTHR10846">
    <property type="entry name" value="SODIUM/POTASSIUM/CALCIUM EXCHANGER"/>
    <property type="match status" value="1"/>
</dbReference>
<feature type="transmembrane region" description="Helical" evidence="9">
    <location>
        <begin position="247"/>
        <end position="274"/>
    </location>
</feature>
<keyword evidence="5 9" id="KW-0812">Transmembrane</keyword>
<feature type="transmembrane region" description="Helical" evidence="9">
    <location>
        <begin position="602"/>
        <end position="625"/>
    </location>
</feature>
<feature type="transmembrane region" description="Helical" evidence="9">
    <location>
        <begin position="179"/>
        <end position="197"/>
    </location>
</feature>
<feature type="transmembrane region" description="Helical" evidence="9">
    <location>
        <begin position="568"/>
        <end position="590"/>
    </location>
</feature>
<evidence type="ECO:0000256" key="1">
    <source>
        <dbReference type="ARBA" id="ARBA00004141"/>
    </source>
</evidence>
<dbReference type="Gene3D" id="1.20.1420.30">
    <property type="entry name" value="NCX, central ion-binding region"/>
    <property type="match status" value="2"/>
</dbReference>
<dbReference type="InterPro" id="IPR004837">
    <property type="entry name" value="NaCa_Exmemb"/>
</dbReference>
<name>A0ABN8ED86_CHISP</name>
<feature type="compositionally biased region" description="Basic and acidic residues" evidence="8">
    <location>
        <begin position="56"/>
        <end position="70"/>
    </location>
</feature>
<dbReference type="Proteomes" id="UP001153292">
    <property type="component" value="Chromosome 2"/>
</dbReference>
<evidence type="ECO:0000256" key="5">
    <source>
        <dbReference type="ARBA" id="ARBA00022692"/>
    </source>
</evidence>
<keyword evidence="4" id="KW-0109">Calcium transport</keyword>
<reference evidence="12" key="1">
    <citation type="submission" date="2021-12" db="EMBL/GenBank/DDBJ databases">
        <authorList>
            <person name="King R."/>
        </authorList>
    </citation>
    <scope>NUCLEOTIDE SEQUENCE</scope>
</reference>
<feature type="region of interest" description="Disordered" evidence="8">
    <location>
        <begin position="415"/>
        <end position="480"/>
    </location>
</feature>
<feature type="compositionally biased region" description="Low complexity" evidence="8">
    <location>
        <begin position="458"/>
        <end position="480"/>
    </location>
</feature>
<feature type="domain" description="Sodium/calcium exchanger membrane region" evidence="11">
    <location>
        <begin position="533"/>
        <end position="682"/>
    </location>
</feature>
<evidence type="ECO:0000313" key="12">
    <source>
        <dbReference type="EMBL" id="CAH0684018.1"/>
    </source>
</evidence>
<evidence type="ECO:0000256" key="7">
    <source>
        <dbReference type="ARBA" id="ARBA00023136"/>
    </source>
</evidence>
<feature type="transmembrane region" description="Helical" evidence="9">
    <location>
        <begin position="667"/>
        <end position="685"/>
    </location>
</feature>
<keyword evidence="4" id="KW-0406">Ion transport</keyword>
<protein>
    <recommendedName>
        <fullName evidence="11">Sodium/calcium exchanger membrane region domain-containing protein</fullName>
    </recommendedName>
</protein>
<feature type="region of interest" description="Disordered" evidence="8">
    <location>
        <begin position="45"/>
        <end position="105"/>
    </location>
</feature>
<organism evidence="12 13">
    <name type="scientific">Chilo suppressalis</name>
    <name type="common">Asiatic rice borer moth</name>
    <dbReference type="NCBI Taxonomy" id="168631"/>
    <lineage>
        <taxon>Eukaryota</taxon>
        <taxon>Metazoa</taxon>
        <taxon>Ecdysozoa</taxon>
        <taxon>Arthropoda</taxon>
        <taxon>Hexapoda</taxon>
        <taxon>Insecta</taxon>
        <taxon>Pterygota</taxon>
        <taxon>Neoptera</taxon>
        <taxon>Endopterygota</taxon>
        <taxon>Lepidoptera</taxon>
        <taxon>Glossata</taxon>
        <taxon>Ditrysia</taxon>
        <taxon>Pyraloidea</taxon>
        <taxon>Crambidae</taxon>
        <taxon>Crambinae</taxon>
        <taxon>Chilo</taxon>
    </lineage>
</organism>
<dbReference type="PANTHER" id="PTHR10846:SF74">
    <property type="entry name" value="SODIUM_POTASSIUM_CALCIUM EXCHANGER CG1090-RELATED"/>
    <property type="match status" value="1"/>
</dbReference>
<feature type="transmembrane region" description="Helical" evidence="9">
    <location>
        <begin position="637"/>
        <end position="655"/>
    </location>
</feature>
<keyword evidence="4" id="KW-0106">Calcium</keyword>
<feature type="transmembrane region" description="Helical" evidence="9">
    <location>
        <begin position="286"/>
        <end position="304"/>
    </location>
</feature>